<feature type="region of interest" description="Disordered" evidence="1">
    <location>
        <begin position="41"/>
        <end position="70"/>
    </location>
</feature>
<gene>
    <name evidence="2" type="ORF">A5710_03520</name>
</gene>
<sequence length="99" mass="10460">MKRFSLAVAGVPAAVLVAGMFVLGGCSSVSKVINKGGDTTCAEFNSHDDEKQRSEVSKMLKDKNGSEPSNMELSATRVAVSAYCKTIGKDSDKISRAML</sequence>
<evidence type="ECO:0000313" key="3">
    <source>
        <dbReference type="Proteomes" id="UP000093943"/>
    </source>
</evidence>
<evidence type="ECO:0008006" key="4">
    <source>
        <dbReference type="Google" id="ProtNLM"/>
    </source>
</evidence>
<organism evidence="2 3">
    <name type="scientific">Mycolicibacter sinensis (strain JDM601)</name>
    <name type="common">Mycobacterium sinense</name>
    <dbReference type="NCBI Taxonomy" id="875328"/>
    <lineage>
        <taxon>Bacteria</taxon>
        <taxon>Bacillati</taxon>
        <taxon>Actinomycetota</taxon>
        <taxon>Actinomycetes</taxon>
        <taxon>Mycobacteriales</taxon>
        <taxon>Mycobacteriaceae</taxon>
        <taxon>Mycolicibacter</taxon>
    </lineage>
</organism>
<reference evidence="3" key="1">
    <citation type="submission" date="2016-06" db="EMBL/GenBank/DDBJ databases">
        <authorList>
            <person name="Sutton G."/>
            <person name="Brinkac L."/>
            <person name="Sanka R."/>
            <person name="Adams M."/>
            <person name="Lau E."/>
            <person name="Sam S."/>
            <person name="Sreng N."/>
            <person name="Him V."/>
            <person name="Kerleguer A."/>
            <person name="Cheng S."/>
        </authorList>
    </citation>
    <scope>NUCLEOTIDE SEQUENCE [LARGE SCALE GENOMIC DNA]</scope>
    <source>
        <strain evidence="3">E1876</strain>
    </source>
</reference>
<dbReference type="Proteomes" id="UP000093943">
    <property type="component" value="Unassembled WGS sequence"/>
</dbReference>
<dbReference type="PROSITE" id="PS51257">
    <property type="entry name" value="PROKAR_LIPOPROTEIN"/>
    <property type="match status" value="1"/>
</dbReference>
<name>A0A1A2P1W0_MYCSD</name>
<feature type="compositionally biased region" description="Basic and acidic residues" evidence="1">
    <location>
        <begin position="45"/>
        <end position="65"/>
    </location>
</feature>
<dbReference type="EMBL" id="LZKG01000103">
    <property type="protein sequence ID" value="OBI28398.1"/>
    <property type="molecule type" value="Genomic_DNA"/>
</dbReference>
<dbReference type="RefSeq" id="WP_064920048.1">
    <property type="nucleotide sequence ID" value="NZ_LZJK01000019.1"/>
</dbReference>
<protein>
    <recommendedName>
        <fullName evidence="4">Acid stress chaperone HdeA</fullName>
    </recommendedName>
</protein>
<evidence type="ECO:0000256" key="1">
    <source>
        <dbReference type="SAM" id="MobiDB-lite"/>
    </source>
</evidence>
<evidence type="ECO:0000313" key="2">
    <source>
        <dbReference type="EMBL" id="OBI28398.1"/>
    </source>
</evidence>
<proteinExistence type="predicted"/>
<comment type="caution">
    <text evidence="2">The sequence shown here is derived from an EMBL/GenBank/DDBJ whole genome shotgun (WGS) entry which is preliminary data.</text>
</comment>
<accession>A0A1A2P1W0</accession>
<dbReference type="AlphaFoldDB" id="A0A1A2P1W0"/>